<feature type="region of interest" description="Disordered" evidence="1">
    <location>
        <begin position="100"/>
        <end position="119"/>
    </location>
</feature>
<feature type="compositionally biased region" description="Acidic residues" evidence="1">
    <location>
        <begin position="70"/>
        <end position="82"/>
    </location>
</feature>
<evidence type="ECO:0000256" key="1">
    <source>
        <dbReference type="SAM" id="MobiDB-lite"/>
    </source>
</evidence>
<feature type="compositionally biased region" description="Basic and acidic residues" evidence="1">
    <location>
        <begin position="217"/>
        <end position="253"/>
    </location>
</feature>
<dbReference type="OrthoDB" id="3366546at2759"/>
<keyword evidence="3" id="KW-1185">Reference proteome</keyword>
<feature type="compositionally biased region" description="Basic and acidic residues" evidence="1">
    <location>
        <begin position="194"/>
        <end position="206"/>
    </location>
</feature>
<feature type="compositionally biased region" description="Basic residues" evidence="1">
    <location>
        <begin position="307"/>
        <end position="321"/>
    </location>
</feature>
<feature type="compositionally biased region" description="Basic residues" evidence="1">
    <location>
        <begin position="207"/>
        <end position="216"/>
    </location>
</feature>
<comment type="caution">
    <text evidence="2">The sequence shown here is derived from an EMBL/GenBank/DDBJ whole genome shotgun (WGS) entry which is preliminary data.</text>
</comment>
<feature type="region of interest" description="Disordered" evidence="1">
    <location>
        <begin position="151"/>
        <end position="321"/>
    </location>
</feature>
<evidence type="ECO:0000313" key="2">
    <source>
        <dbReference type="EMBL" id="KAG1788165.1"/>
    </source>
</evidence>
<dbReference type="GeneID" id="64603207"/>
<dbReference type="EMBL" id="JABBWE010000071">
    <property type="protein sequence ID" value="KAG1788165.1"/>
    <property type="molecule type" value="Genomic_DNA"/>
</dbReference>
<gene>
    <name evidence="2" type="ORF">HD556DRAFT_1530164</name>
</gene>
<feature type="region of interest" description="Disordered" evidence="1">
    <location>
        <begin position="70"/>
        <end position="90"/>
    </location>
</feature>
<organism evidence="2 3">
    <name type="scientific">Suillus plorans</name>
    <dbReference type="NCBI Taxonomy" id="116603"/>
    <lineage>
        <taxon>Eukaryota</taxon>
        <taxon>Fungi</taxon>
        <taxon>Dikarya</taxon>
        <taxon>Basidiomycota</taxon>
        <taxon>Agaricomycotina</taxon>
        <taxon>Agaricomycetes</taxon>
        <taxon>Agaricomycetidae</taxon>
        <taxon>Boletales</taxon>
        <taxon>Suillineae</taxon>
        <taxon>Suillaceae</taxon>
        <taxon>Suillus</taxon>
    </lineage>
</organism>
<evidence type="ECO:0000313" key="3">
    <source>
        <dbReference type="Proteomes" id="UP000719766"/>
    </source>
</evidence>
<feature type="compositionally biased region" description="Polar residues" evidence="1">
    <location>
        <begin position="275"/>
        <end position="285"/>
    </location>
</feature>
<feature type="compositionally biased region" description="Low complexity" evidence="1">
    <location>
        <begin position="152"/>
        <end position="162"/>
    </location>
</feature>
<name>A0A9P7AFA7_9AGAM</name>
<dbReference type="AlphaFoldDB" id="A0A9P7AFA7"/>
<protein>
    <recommendedName>
        <fullName evidence="4">G-patch domain-containing protein</fullName>
    </recommendedName>
</protein>
<sequence>MPLDGHSYLTSYGWSGKGAGLRTGAIDRPLAIPQKRNLAGVGKDRDEAFPFWDHLYSAATKAITIKIADDDDDDDDDDDQNEDSLRSTTLQLKRTTTGIISNRRPLSGTPASGIATPDSDIYPRISVMTIAKREAARKGLYSRFFHGPTLAPDDPSNLSSSPTPSPLHSADSTPERDIAPQTDVPSRKQSTKRKLSELLETREQRKERKRLKREKKEKRAAEARQEKSVLHGFETKDERRARKEAKRAMKRLEANSPDIAEFGKPPATGDVVFTSFDQPPSQGQCEISIDASPQVDDPAAEDNIDTKKRKKKKKKREKKDP</sequence>
<dbReference type="RefSeq" id="XP_041155442.1">
    <property type="nucleotide sequence ID" value="XM_041309443.1"/>
</dbReference>
<proteinExistence type="predicted"/>
<dbReference type="Proteomes" id="UP000719766">
    <property type="component" value="Unassembled WGS sequence"/>
</dbReference>
<evidence type="ECO:0008006" key="4">
    <source>
        <dbReference type="Google" id="ProtNLM"/>
    </source>
</evidence>
<reference evidence="2" key="1">
    <citation type="journal article" date="2020" name="New Phytol.">
        <title>Comparative genomics reveals dynamic genome evolution in host specialist ectomycorrhizal fungi.</title>
        <authorList>
            <person name="Lofgren L.A."/>
            <person name="Nguyen N.H."/>
            <person name="Vilgalys R."/>
            <person name="Ruytinx J."/>
            <person name="Liao H.L."/>
            <person name="Branco S."/>
            <person name="Kuo A."/>
            <person name="LaButti K."/>
            <person name="Lipzen A."/>
            <person name="Andreopoulos W."/>
            <person name="Pangilinan J."/>
            <person name="Riley R."/>
            <person name="Hundley H."/>
            <person name="Na H."/>
            <person name="Barry K."/>
            <person name="Grigoriev I.V."/>
            <person name="Stajich J.E."/>
            <person name="Kennedy P.G."/>
        </authorList>
    </citation>
    <scope>NUCLEOTIDE SEQUENCE</scope>
    <source>
        <strain evidence="2">S12</strain>
    </source>
</reference>
<accession>A0A9P7AFA7</accession>